<reference evidence="3 4" key="1">
    <citation type="journal article" date="2016" name="Appl. Environ. Microbiol.">
        <title>Lack of Overt Genome Reduction in the Bryostatin-Producing Bryozoan Symbiont "Candidatus Endobugula sertula".</title>
        <authorList>
            <person name="Miller I.J."/>
            <person name="Vanee N."/>
            <person name="Fong S.S."/>
            <person name="Lim-Fong G.E."/>
            <person name="Kwan J.C."/>
        </authorList>
    </citation>
    <scope>NUCLEOTIDE SEQUENCE [LARGE SCALE GENOMIC DNA]</scope>
    <source>
        <strain evidence="3">AB1-4</strain>
    </source>
</reference>
<feature type="domain" description="Glycosyltransferase subfamily 4-like N-terminal" evidence="2">
    <location>
        <begin position="28"/>
        <end position="204"/>
    </location>
</feature>
<evidence type="ECO:0000313" key="3">
    <source>
        <dbReference type="EMBL" id="ODS23378.1"/>
    </source>
</evidence>
<dbReference type="Pfam" id="PF13579">
    <property type="entry name" value="Glyco_trans_4_4"/>
    <property type="match status" value="1"/>
</dbReference>
<dbReference type="InterPro" id="IPR001296">
    <property type="entry name" value="Glyco_trans_1"/>
</dbReference>
<comment type="caution">
    <text evidence="3">The sequence shown here is derived from an EMBL/GenBank/DDBJ whole genome shotgun (WGS) entry which is preliminary data.</text>
</comment>
<dbReference type="GO" id="GO:1901135">
    <property type="term" value="P:carbohydrate derivative metabolic process"/>
    <property type="evidence" value="ECO:0007669"/>
    <property type="project" value="UniProtKB-ARBA"/>
</dbReference>
<dbReference type="Pfam" id="PF00534">
    <property type="entry name" value="Glycos_transf_1"/>
    <property type="match status" value="1"/>
</dbReference>
<dbReference type="Proteomes" id="UP000242502">
    <property type="component" value="Unassembled WGS sequence"/>
</dbReference>
<evidence type="ECO:0000259" key="2">
    <source>
        <dbReference type="Pfam" id="PF13579"/>
    </source>
</evidence>
<proteinExistence type="predicted"/>
<evidence type="ECO:0000259" key="1">
    <source>
        <dbReference type="Pfam" id="PF00534"/>
    </source>
</evidence>
<dbReference type="Gene3D" id="3.40.50.2000">
    <property type="entry name" value="Glycogen Phosphorylase B"/>
    <property type="match status" value="2"/>
</dbReference>
<accession>A0A1D2QP69</accession>
<name>A0A1D2QP69_9GAMM</name>
<protein>
    <submittedName>
        <fullName evidence="3">Uncharacterized protein</fullName>
    </submittedName>
</protein>
<dbReference type="CDD" id="cd03794">
    <property type="entry name" value="GT4_WbuB-like"/>
    <property type="match status" value="1"/>
</dbReference>
<gene>
    <name evidence="3" type="ORF">AB835_09155</name>
</gene>
<dbReference type="STRING" id="62101.AB835_09155"/>
<dbReference type="GO" id="GO:0016757">
    <property type="term" value="F:glycosyltransferase activity"/>
    <property type="evidence" value="ECO:0007669"/>
    <property type="project" value="InterPro"/>
</dbReference>
<dbReference type="InterPro" id="IPR028098">
    <property type="entry name" value="Glyco_trans_4-like_N"/>
</dbReference>
<organism evidence="3 4">
    <name type="scientific">Candidatus Endobugula sertula</name>
    <name type="common">Bugula neritina bacterial symbiont</name>
    <dbReference type="NCBI Taxonomy" id="62101"/>
    <lineage>
        <taxon>Bacteria</taxon>
        <taxon>Pseudomonadati</taxon>
        <taxon>Pseudomonadota</taxon>
        <taxon>Gammaproteobacteria</taxon>
        <taxon>Cellvibrionales</taxon>
        <taxon>Cellvibrionaceae</taxon>
        <taxon>Candidatus Endobugula</taxon>
    </lineage>
</organism>
<feature type="domain" description="Glycosyl transferase family 1" evidence="1">
    <location>
        <begin position="236"/>
        <end position="390"/>
    </location>
</feature>
<evidence type="ECO:0000313" key="4">
    <source>
        <dbReference type="Proteomes" id="UP000242502"/>
    </source>
</evidence>
<dbReference type="EMBL" id="MDLC01000030">
    <property type="protein sequence ID" value="ODS23378.1"/>
    <property type="molecule type" value="Genomic_DNA"/>
</dbReference>
<sequence length="414" mass="47376">MSKKYNLWILNHYSGNLRNGMEYRHFFLAKHLRRLGHRVSIVASTYSHLFSMPPSTTRLVEHEEIDGVEFVWLKVPRYENNGVKRLINMLSYSCSAQFFNLQKYIGRPDAILGSSPHPFCLLNTLQLAKRFNVPSVAEIRDLWPLMLVELGSIKPNHPLCKVFQSIENKAFREANRIISLWHTADRYMLNHGVSAERYRYLPNGIELEDKIYKGQHPLLDAVVQQKAAGRFVAGYGGSHGHANPLQQVIDGCHILQQESVDDIAFFMVGDGPDKADAVTKAKQLGLKNMYWFDSVPKDVIMAFYQELNCTFIGLKDLPLFKYGPTPNKLMDYLAASKPIIYAIRSSFNPVREHKLGLSIEPDDGQILAQALKQMRDISPDERLLMGQRARDFAEKEHSYKALSKRLDDIILELL</sequence>
<dbReference type="PANTHER" id="PTHR12526:SF622">
    <property type="entry name" value="GLYCOSYLTRANSFERASE (GROUP I)"/>
    <property type="match status" value="1"/>
</dbReference>
<dbReference type="AlphaFoldDB" id="A0A1D2QP69"/>
<dbReference type="SUPFAM" id="SSF53756">
    <property type="entry name" value="UDP-Glycosyltransferase/glycogen phosphorylase"/>
    <property type="match status" value="1"/>
</dbReference>
<dbReference type="PANTHER" id="PTHR12526">
    <property type="entry name" value="GLYCOSYLTRANSFERASE"/>
    <property type="match status" value="1"/>
</dbReference>